<dbReference type="PANTHER" id="PTHR30627:SF24">
    <property type="entry name" value="PENICILLIN-BINDING PROTEIN 4B"/>
    <property type="match status" value="1"/>
</dbReference>
<dbReference type="InterPro" id="IPR005311">
    <property type="entry name" value="PBP_dimer"/>
</dbReference>
<dbReference type="GO" id="GO:0017001">
    <property type="term" value="P:antibiotic catabolic process"/>
    <property type="evidence" value="ECO:0007669"/>
    <property type="project" value="InterPro"/>
</dbReference>
<feature type="domain" description="NTF2-like N-terminal transpeptidase" evidence="13">
    <location>
        <begin position="33"/>
        <end position="137"/>
    </location>
</feature>
<dbReference type="Proteomes" id="UP000611640">
    <property type="component" value="Chromosome"/>
</dbReference>
<dbReference type="GO" id="GO:0071972">
    <property type="term" value="F:peptidoglycan L,D-transpeptidase activity"/>
    <property type="evidence" value="ECO:0007669"/>
    <property type="project" value="TreeGrafter"/>
</dbReference>
<dbReference type="EMBL" id="AP023355">
    <property type="protein sequence ID" value="BCJ32876.1"/>
    <property type="molecule type" value="Genomic_DNA"/>
</dbReference>
<dbReference type="InterPro" id="IPR036138">
    <property type="entry name" value="PBP_dimer_sf"/>
</dbReference>
<evidence type="ECO:0000313" key="14">
    <source>
        <dbReference type="EMBL" id="BCJ32876.1"/>
    </source>
</evidence>
<keyword evidence="14" id="KW-0131">Cell cycle</keyword>
<evidence type="ECO:0000259" key="13">
    <source>
        <dbReference type="Pfam" id="PF05223"/>
    </source>
</evidence>
<evidence type="ECO:0000256" key="5">
    <source>
        <dbReference type="ARBA" id="ARBA00022729"/>
    </source>
</evidence>
<dbReference type="InterPro" id="IPR050515">
    <property type="entry name" value="Beta-lactam/transpept"/>
</dbReference>
<dbReference type="Pfam" id="PF03717">
    <property type="entry name" value="PBP_dimer"/>
    <property type="match status" value="1"/>
</dbReference>
<dbReference type="SUPFAM" id="SSF56601">
    <property type="entry name" value="beta-lactamase/transpeptidase-like"/>
    <property type="match status" value="1"/>
</dbReference>
<dbReference type="Gene3D" id="3.40.710.10">
    <property type="entry name" value="DD-peptidase/beta-lactamase superfamily"/>
    <property type="match status" value="1"/>
</dbReference>
<evidence type="ECO:0000256" key="1">
    <source>
        <dbReference type="ARBA" id="ARBA00004370"/>
    </source>
</evidence>
<evidence type="ECO:0000256" key="6">
    <source>
        <dbReference type="ARBA" id="ARBA00022801"/>
    </source>
</evidence>
<evidence type="ECO:0000256" key="8">
    <source>
        <dbReference type="ARBA" id="ARBA00023251"/>
    </source>
</evidence>
<dbReference type="Pfam" id="PF00905">
    <property type="entry name" value="Transpeptidase"/>
    <property type="match status" value="1"/>
</dbReference>
<dbReference type="GO" id="GO:0005886">
    <property type="term" value="C:plasma membrane"/>
    <property type="evidence" value="ECO:0007669"/>
    <property type="project" value="TreeGrafter"/>
</dbReference>
<evidence type="ECO:0000256" key="3">
    <source>
        <dbReference type="ARBA" id="ARBA00007898"/>
    </source>
</evidence>
<dbReference type="EC" id="3.5.2.6" evidence="4 9"/>
<dbReference type="GO" id="GO:0008800">
    <property type="term" value="F:beta-lactamase activity"/>
    <property type="evidence" value="ECO:0007669"/>
    <property type="project" value="UniProtKB-UniRule"/>
</dbReference>
<dbReference type="PROSITE" id="PS00337">
    <property type="entry name" value="BETA_LACTAMASE_D"/>
    <property type="match status" value="1"/>
</dbReference>
<dbReference type="GO" id="GO:0051301">
    <property type="term" value="P:cell division"/>
    <property type="evidence" value="ECO:0007669"/>
    <property type="project" value="UniProtKB-KW"/>
</dbReference>
<dbReference type="InterPro" id="IPR007887">
    <property type="entry name" value="MecA_N"/>
</dbReference>
<dbReference type="InterPro" id="IPR012338">
    <property type="entry name" value="Beta-lactam/transpept-like"/>
</dbReference>
<comment type="similarity">
    <text evidence="2">Belongs to the transpeptidase family.</text>
</comment>
<feature type="domain" description="Penicillin-binding protein dimerisation" evidence="12">
    <location>
        <begin position="147"/>
        <end position="300"/>
    </location>
</feature>
<dbReference type="Gene3D" id="3.10.450.50">
    <property type="match status" value="1"/>
</dbReference>
<evidence type="ECO:0000256" key="4">
    <source>
        <dbReference type="ARBA" id="ARBA00012865"/>
    </source>
</evidence>
<dbReference type="Gene3D" id="3.90.1310.10">
    <property type="entry name" value="Penicillin-binding protein 2a (Domain 2)"/>
    <property type="match status" value="1"/>
</dbReference>
<dbReference type="AlphaFoldDB" id="A0A7R7DJT7"/>
<dbReference type="SUPFAM" id="SSF56519">
    <property type="entry name" value="Penicillin binding protein dimerisation domain"/>
    <property type="match status" value="1"/>
</dbReference>
<dbReference type="Pfam" id="PF05223">
    <property type="entry name" value="MecA_N"/>
    <property type="match status" value="1"/>
</dbReference>
<feature type="domain" description="Penicillin-binding protein transpeptidase" evidence="11">
    <location>
        <begin position="344"/>
        <end position="616"/>
    </location>
</feature>
<dbReference type="InterPro" id="IPR001460">
    <property type="entry name" value="PCN-bd_Tpept"/>
</dbReference>
<evidence type="ECO:0000313" key="15">
    <source>
        <dbReference type="Proteomes" id="UP000611640"/>
    </source>
</evidence>
<evidence type="ECO:0000259" key="11">
    <source>
        <dbReference type="Pfam" id="PF00905"/>
    </source>
</evidence>
<evidence type="ECO:0000256" key="7">
    <source>
        <dbReference type="ARBA" id="ARBA00023136"/>
    </source>
</evidence>
<dbReference type="GO" id="GO:0071555">
    <property type="term" value="P:cell wall organization"/>
    <property type="evidence" value="ECO:0007669"/>
    <property type="project" value="TreeGrafter"/>
</dbReference>
<keyword evidence="15" id="KW-1185">Reference proteome</keyword>
<evidence type="ECO:0000256" key="9">
    <source>
        <dbReference type="RuleBase" id="RU361140"/>
    </source>
</evidence>
<feature type="chain" id="PRO_5031368246" description="Beta-lactamase" evidence="10">
    <location>
        <begin position="25"/>
        <end position="622"/>
    </location>
</feature>
<feature type="signal peptide" evidence="10">
    <location>
        <begin position="1"/>
        <end position="24"/>
    </location>
</feature>
<evidence type="ECO:0000256" key="10">
    <source>
        <dbReference type="SAM" id="SignalP"/>
    </source>
</evidence>
<organism evidence="14 15">
    <name type="scientific">Actinocatenispora thailandica</name>
    <dbReference type="NCBI Taxonomy" id="227318"/>
    <lineage>
        <taxon>Bacteria</taxon>
        <taxon>Bacillati</taxon>
        <taxon>Actinomycetota</taxon>
        <taxon>Actinomycetes</taxon>
        <taxon>Micromonosporales</taxon>
        <taxon>Micromonosporaceae</taxon>
        <taxon>Actinocatenispora</taxon>
    </lineage>
</organism>
<comment type="subcellular location">
    <subcellularLocation>
        <location evidence="1">Membrane</location>
    </subcellularLocation>
</comment>
<evidence type="ECO:0000256" key="2">
    <source>
        <dbReference type="ARBA" id="ARBA00007171"/>
    </source>
</evidence>
<comment type="similarity">
    <text evidence="3 9">Belongs to the class-D beta-lactamase family.</text>
</comment>
<accession>A0A7R7DJT7</accession>
<proteinExistence type="inferred from homology"/>
<comment type="catalytic activity">
    <reaction evidence="9">
        <text>a beta-lactam + H2O = a substituted beta-amino acid</text>
        <dbReference type="Rhea" id="RHEA:20401"/>
        <dbReference type="ChEBI" id="CHEBI:15377"/>
        <dbReference type="ChEBI" id="CHEBI:35627"/>
        <dbReference type="ChEBI" id="CHEBI:140347"/>
        <dbReference type="EC" id="3.5.2.6"/>
    </reaction>
</comment>
<keyword evidence="5 10" id="KW-0732">Signal</keyword>
<sequence>MRFGAMARRLVASGAVLVTACGLAACSSDRDDASRALSAFLTDWHAGALQKASYAKGSGAQVASAYRKVAGDLADVHPTLSAGSVQVDGAKASAPVRVSWPLGGHDWRYTTTVHLAKTDGDWRIAWDGATVHPKLTGDGHLVLTSEQGPRASIMDGSGQPMVTNRPVVYVGVQPNRVDDAAALAKQLGDALDLDLSDLPKRVKDAAPTAFLDVVTLRKADYEKVKSKIHDLPGTVFRDGSLPLAPSRTFARALLGTVGPVTKEMMDKHPGRYQIGDTAGQSGLQAQYEQRLAGGAGVTVTVSGSKQALYRGKPVAGKPVATTLDPKVQQAADDALGTQTKHRTALVAIRISTGKVLAVANGPDGGSDDLALTASVPPGSTFKVVTALSYLAAGVTPDSTVDCPEYATVSGRKFHNENNYQLGKVPFRTDFAQSCNTAFVGLSGKLGPDTLTKQAAALGIGAKWQLGPDVNSGSVPPAKTAVDRAAAAFGQGKTTVSPIAMAGISAAVARGHWTQPTLVTSPAYHPAKAGPQLPAKDLAALKSMMRSVVTDGTATVLQSVPGGPVYGKTGTAEYGSGAEPPSHSWFTGWQGDIAFAAFVEGGGTNEQAVAAPLVGKFLTNLNG</sequence>
<keyword evidence="8 9" id="KW-0046">Antibiotic resistance</keyword>
<keyword evidence="14" id="KW-0132">Cell division</keyword>
<dbReference type="InterPro" id="IPR002137">
    <property type="entry name" value="Beta-lactam_class-D_AS"/>
</dbReference>
<dbReference type="PANTHER" id="PTHR30627">
    <property type="entry name" value="PEPTIDOGLYCAN D,D-TRANSPEPTIDASE"/>
    <property type="match status" value="1"/>
</dbReference>
<keyword evidence="6 9" id="KW-0378">Hydrolase</keyword>
<protein>
    <recommendedName>
        <fullName evidence="4 9">Beta-lactamase</fullName>
        <ecNumber evidence="4 9">3.5.2.6</ecNumber>
    </recommendedName>
</protein>
<dbReference type="GO" id="GO:0008658">
    <property type="term" value="F:penicillin binding"/>
    <property type="evidence" value="ECO:0007669"/>
    <property type="project" value="InterPro"/>
</dbReference>
<name>A0A7R7DJT7_9ACTN</name>
<reference evidence="14 15" key="1">
    <citation type="submission" date="2020-08" db="EMBL/GenBank/DDBJ databases">
        <title>Whole genome shotgun sequence of Actinocatenispora thailandica NBRC 105041.</title>
        <authorList>
            <person name="Komaki H."/>
            <person name="Tamura T."/>
        </authorList>
    </citation>
    <scope>NUCLEOTIDE SEQUENCE [LARGE SCALE GENOMIC DNA]</scope>
    <source>
        <strain evidence="14 15">NBRC 105041</strain>
    </source>
</reference>
<dbReference type="KEGG" id="atl:Athai_03790"/>
<gene>
    <name evidence="14" type="ORF">Athai_03790</name>
</gene>
<dbReference type="GO" id="GO:0046677">
    <property type="term" value="P:response to antibiotic"/>
    <property type="evidence" value="ECO:0007669"/>
    <property type="project" value="UniProtKB-UniRule"/>
</dbReference>
<keyword evidence="7" id="KW-0472">Membrane</keyword>
<evidence type="ECO:0000259" key="12">
    <source>
        <dbReference type="Pfam" id="PF03717"/>
    </source>
</evidence>
<dbReference type="PROSITE" id="PS51257">
    <property type="entry name" value="PROKAR_LIPOPROTEIN"/>
    <property type="match status" value="1"/>
</dbReference>